<name>A0A1G9QMB6_9FIRM</name>
<dbReference type="InterPro" id="IPR004013">
    <property type="entry name" value="PHP_dom"/>
</dbReference>
<dbReference type="SMART" id="SM00481">
    <property type="entry name" value="POLIIIAc"/>
    <property type="match status" value="1"/>
</dbReference>
<feature type="domain" description="Polymerase/histidinol phosphatase N-terminal" evidence="1">
    <location>
        <begin position="15"/>
        <end position="83"/>
    </location>
</feature>
<accession>A0A1G9QMB6</accession>
<evidence type="ECO:0000259" key="1">
    <source>
        <dbReference type="SMART" id="SM00481"/>
    </source>
</evidence>
<sequence length="253" mass="29276">MNWVWAVKRNRIFDLNLHIHTVLSPCADLNMTPGLIIERALEEELDIIAITDHNSAGNLEVLLKLADGEKLRVIPGLEIETREEVHYLCLVEKLEQAVRIQNFVHEQLPEQKNREEYFGYQIKTNLKDEYEEKEKLMLAAAADITISELQDRVKKENGLLIPSHVLRSQGLIYQLGFIPPQLDLPVLEVNDRSEIPELRQQYPDRVFIKNQDSHRPREIKKGFSLKMEDPGFKSLKKALTSQRQSNIILPPSK</sequence>
<organism evidence="2 3">
    <name type="scientific">Halarsenatibacter silvermanii</name>
    <dbReference type="NCBI Taxonomy" id="321763"/>
    <lineage>
        <taxon>Bacteria</taxon>
        <taxon>Bacillati</taxon>
        <taxon>Bacillota</taxon>
        <taxon>Clostridia</taxon>
        <taxon>Halanaerobiales</taxon>
        <taxon>Halarsenatibacteraceae</taxon>
        <taxon>Halarsenatibacter</taxon>
    </lineage>
</organism>
<dbReference type="InterPro" id="IPR016195">
    <property type="entry name" value="Pol/histidinol_Pase-like"/>
</dbReference>
<dbReference type="CDD" id="cd07432">
    <property type="entry name" value="PHP_HisPPase"/>
    <property type="match status" value="1"/>
</dbReference>
<reference evidence="2 3" key="1">
    <citation type="submission" date="2016-10" db="EMBL/GenBank/DDBJ databases">
        <authorList>
            <person name="de Groot N.N."/>
        </authorList>
    </citation>
    <scope>NUCLEOTIDE SEQUENCE [LARGE SCALE GENOMIC DNA]</scope>
    <source>
        <strain evidence="2 3">SLAS-1</strain>
    </source>
</reference>
<protein>
    <recommendedName>
        <fullName evidence="1">Polymerase/histidinol phosphatase N-terminal domain-containing protein</fullName>
    </recommendedName>
</protein>
<dbReference type="InterPro" id="IPR052018">
    <property type="entry name" value="PHP_domain"/>
</dbReference>
<dbReference type="PANTHER" id="PTHR42924:SF3">
    <property type="entry name" value="POLYMERASE_HISTIDINOL PHOSPHATASE N-TERMINAL DOMAIN-CONTAINING PROTEIN"/>
    <property type="match status" value="1"/>
</dbReference>
<dbReference type="InterPro" id="IPR003141">
    <property type="entry name" value="Pol/His_phosphatase_N"/>
</dbReference>
<dbReference type="Gene3D" id="3.20.20.140">
    <property type="entry name" value="Metal-dependent hydrolases"/>
    <property type="match status" value="1"/>
</dbReference>
<dbReference type="SUPFAM" id="SSF89550">
    <property type="entry name" value="PHP domain-like"/>
    <property type="match status" value="1"/>
</dbReference>
<dbReference type="PANTHER" id="PTHR42924">
    <property type="entry name" value="EXONUCLEASE"/>
    <property type="match status" value="1"/>
</dbReference>
<evidence type="ECO:0000313" key="3">
    <source>
        <dbReference type="Proteomes" id="UP000199476"/>
    </source>
</evidence>
<dbReference type="GO" id="GO:0035312">
    <property type="term" value="F:5'-3' DNA exonuclease activity"/>
    <property type="evidence" value="ECO:0007669"/>
    <property type="project" value="TreeGrafter"/>
</dbReference>
<dbReference type="Proteomes" id="UP000199476">
    <property type="component" value="Unassembled WGS sequence"/>
</dbReference>
<dbReference type="AlphaFoldDB" id="A0A1G9QMB6"/>
<dbReference type="GO" id="GO:0004534">
    <property type="term" value="F:5'-3' RNA exonuclease activity"/>
    <property type="evidence" value="ECO:0007669"/>
    <property type="project" value="TreeGrafter"/>
</dbReference>
<dbReference type="Pfam" id="PF02811">
    <property type="entry name" value="PHP"/>
    <property type="match status" value="1"/>
</dbReference>
<keyword evidence="3" id="KW-1185">Reference proteome</keyword>
<proteinExistence type="predicted"/>
<dbReference type="STRING" id="321763.SAMN04488692_11735"/>
<dbReference type="EMBL" id="FNGO01000017">
    <property type="protein sequence ID" value="SDM12133.1"/>
    <property type="molecule type" value="Genomic_DNA"/>
</dbReference>
<dbReference type="RefSeq" id="WP_234985580.1">
    <property type="nucleotide sequence ID" value="NZ_FNGO01000017.1"/>
</dbReference>
<gene>
    <name evidence="2" type="ORF">SAMN04488692_11735</name>
</gene>
<evidence type="ECO:0000313" key="2">
    <source>
        <dbReference type="EMBL" id="SDM12133.1"/>
    </source>
</evidence>